<dbReference type="GO" id="GO:0005829">
    <property type="term" value="C:cytosol"/>
    <property type="evidence" value="ECO:0007669"/>
    <property type="project" value="TreeGrafter"/>
</dbReference>
<proteinExistence type="predicted"/>
<name>A0A2M6WTJ6_9BACT</name>
<reference evidence="3" key="1">
    <citation type="submission" date="2017-09" db="EMBL/GenBank/DDBJ databases">
        <title>Depth-based differentiation of microbial function through sediment-hosted aquifers and enrichment of novel symbionts in the deep terrestrial subsurface.</title>
        <authorList>
            <person name="Probst A.J."/>
            <person name="Ladd B."/>
            <person name="Jarett J.K."/>
            <person name="Geller-Mcgrath D.E."/>
            <person name="Sieber C.M.K."/>
            <person name="Emerson J.B."/>
            <person name="Anantharaman K."/>
            <person name="Thomas B.C."/>
            <person name="Malmstrom R."/>
            <person name="Stieglmeier M."/>
            <person name="Klingl A."/>
            <person name="Woyke T."/>
            <person name="Ryan C.M."/>
            <person name="Banfield J.F."/>
        </authorList>
    </citation>
    <scope>NUCLEOTIDE SEQUENCE [LARGE SCALE GENOMIC DNA]</scope>
</reference>
<protein>
    <submittedName>
        <fullName evidence="2">dTDP-4-dehydrorhamnose 3,5-epimerase</fullName>
    </submittedName>
</protein>
<dbReference type="GO" id="GO:0000271">
    <property type="term" value="P:polysaccharide biosynthetic process"/>
    <property type="evidence" value="ECO:0007669"/>
    <property type="project" value="TreeGrafter"/>
</dbReference>
<dbReference type="Gene3D" id="2.60.120.10">
    <property type="entry name" value="Jelly Rolls"/>
    <property type="match status" value="1"/>
</dbReference>
<dbReference type="GO" id="GO:0008830">
    <property type="term" value="F:dTDP-4-dehydrorhamnose 3,5-epimerase activity"/>
    <property type="evidence" value="ECO:0007669"/>
    <property type="project" value="InterPro"/>
</dbReference>
<dbReference type="InterPro" id="IPR011051">
    <property type="entry name" value="RmlC_Cupin_sf"/>
</dbReference>
<sequence length="154" mass="17570">MSSIINGVVIEKLLMHEDDRGILIEGYRSDINPGYVPAMFYGSFTYVKKMRGPHEHKKQTDYFVFLGPGTVNFYLWDNRPKSSTYELKIKLTAGINRPYKIIVPPGVVHGYVATSEVPVLCLNFPDKLYGGIGGKEKVDEIRHEESAYSKFTFW</sequence>
<dbReference type="InterPro" id="IPR000888">
    <property type="entry name" value="RmlC-like"/>
</dbReference>
<dbReference type="EMBL" id="PFAM01000013">
    <property type="protein sequence ID" value="PIT96115.1"/>
    <property type="molecule type" value="Genomic_DNA"/>
</dbReference>
<dbReference type="GO" id="GO:0019305">
    <property type="term" value="P:dTDP-rhamnose biosynthetic process"/>
    <property type="evidence" value="ECO:0007669"/>
    <property type="project" value="TreeGrafter"/>
</dbReference>
<dbReference type="InterPro" id="IPR014710">
    <property type="entry name" value="RmlC-like_jellyroll"/>
</dbReference>
<evidence type="ECO:0000313" key="2">
    <source>
        <dbReference type="EMBL" id="PIT96115.1"/>
    </source>
</evidence>
<gene>
    <name evidence="2" type="ORF">COT94_02560</name>
</gene>
<dbReference type="SUPFAM" id="SSF51182">
    <property type="entry name" value="RmlC-like cupins"/>
    <property type="match status" value="1"/>
</dbReference>
<accession>A0A2M6WTJ6</accession>
<dbReference type="PANTHER" id="PTHR21047">
    <property type="entry name" value="DTDP-6-DEOXY-D-GLUCOSE-3,5 EPIMERASE"/>
    <property type="match status" value="1"/>
</dbReference>
<dbReference type="AlphaFoldDB" id="A0A2M6WTJ6"/>
<comment type="caution">
    <text evidence="2">The sequence shown here is derived from an EMBL/GenBank/DDBJ whole genome shotgun (WGS) entry which is preliminary data.</text>
</comment>
<evidence type="ECO:0000256" key="1">
    <source>
        <dbReference type="PIRSR" id="PIRSR600888-3"/>
    </source>
</evidence>
<evidence type="ECO:0000313" key="3">
    <source>
        <dbReference type="Proteomes" id="UP000228533"/>
    </source>
</evidence>
<dbReference type="Pfam" id="PF00908">
    <property type="entry name" value="dTDP_sugar_isom"/>
    <property type="match status" value="1"/>
</dbReference>
<dbReference type="PANTHER" id="PTHR21047:SF2">
    <property type="entry name" value="THYMIDINE DIPHOSPHO-4-KETO-RHAMNOSE 3,5-EPIMERASE"/>
    <property type="match status" value="1"/>
</dbReference>
<organism evidence="2 3">
    <name type="scientific">Candidatus Falkowbacteria bacterium CG10_big_fil_rev_8_21_14_0_10_37_14</name>
    <dbReference type="NCBI Taxonomy" id="1974561"/>
    <lineage>
        <taxon>Bacteria</taxon>
        <taxon>Candidatus Falkowiibacteriota</taxon>
    </lineage>
</organism>
<feature type="site" description="Participates in a stacking interaction with the thymidine ring of dTDP-4-oxo-6-deoxyglucose" evidence="1">
    <location>
        <position position="129"/>
    </location>
</feature>
<dbReference type="Proteomes" id="UP000228533">
    <property type="component" value="Unassembled WGS sequence"/>
</dbReference>